<dbReference type="Gene3D" id="3.40.1190.20">
    <property type="match status" value="1"/>
</dbReference>
<dbReference type="EC" id="2.7.4.7" evidence="7"/>
<dbReference type="GO" id="GO:0008972">
    <property type="term" value="F:phosphomethylpyrimidine kinase activity"/>
    <property type="evidence" value="ECO:0007669"/>
    <property type="project" value="UniProtKB-EC"/>
</dbReference>
<keyword evidence="7" id="KW-0418">Kinase</keyword>
<dbReference type="PANTHER" id="PTHR20858:SF17">
    <property type="entry name" value="HYDROXYMETHYLPYRIMIDINE_PHOSPHOMETHYLPYRIMIDINE KINASE THI20-RELATED"/>
    <property type="match status" value="1"/>
</dbReference>
<organism evidence="7 8">
    <name type="scientific">Nocardia africana</name>
    <dbReference type="NCBI Taxonomy" id="134964"/>
    <lineage>
        <taxon>Bacteria</taxon>
        <taxon>Bacillati</taxon>
        <taxon>Actinomycetota</taxon>
        <taxon>Actinomycetes</taxon>
        <taxon>Mycobacteriales</taxon>
        <taxon>Nocardiaceae</taxon>
        <taxon>Nocardia</taxon>
    </lineage>
</organism>
<dbReference type="InterPro" id="IPR029056">
    <property type="entry name" value="Ribokinase-like"/>
</dbReference>
<evidence type="ECO:0000259" key="6">
    <source>
        <dbReference type="Pfam" id="PF08543"/>
    </source>
</evidence>
<evidence type="ECO:0000256" key="1">
    <source>
        <dbReference type="ARBA" id="ARBA00000151"/>
    </source>
</evidence>
<gene>
    <name evidence="7" type="primary">thiD</name>
    <name evidence="7" type="ORF">ACFYTH_05895</name>
</gene>
<proteinExistence type="predicted"/>
<sequence length="255" mass="25559">MTIGSSDSSGGAGIQGDIKAMASIGCYATTVIVGVTAQNTRGVTDRFTVPVPVVLAQLDAVSSDIVIDAIKIGTTWSAHHVTAVAEWLTGRSVPIVVDPVMVSAAGAALGDPDAVTAVRRLLLPLATIVTPNLEEARLLTGLPGATPRQAAEHLVGSGVSAAIVTCGGPAGGEWYADASSSHEIPRPGHRTGAEHGAGCAHSALITGLLAQGMDACAAAEVATSRAAVAVRDGLRSIGQGVHPVDTLNLLRVSSS</sequence>
<dbReference type="GO" id="GO:0008902">
    <property type="term" value="F:hydroxymethylpyrimidine kinase activity"/>
    <property type="evidence" value="ECO:0007669"/>
    <property type="project" value="UniProtKB-EC"/>
</dbReference>
<accession>A0ABW6NCM2</accession>
<dbReference type="CDD" id="cd01169">
    <property type="entry name" value="HMPP_kinase"/>
    <property type="match status" value="1"/>
</dbReference>
<comment type="function">
    <text evidence="3">Catalyzes the phosphorylation of hydroxymethylpyrimidine phosphate (HMP-P) to HMP-PP, and of HMP to HMP-P.</text>
</comment>
<comment type="pathway">
    <text evidence="4">Cofactor biosynthesis; thiamine diphosphate biosynthesis; 4-amino-2-methyl-5-diphosphomethylpyrimidine from 5-amino-1-(5-phospho-D-ribosyl)imidazole: step 3/3.</text>
</comment>
<evidence type="ECO:0000313" key="7">
    <source>
        <dbReference type="EMBL" id="MFF0452885.1"/>
    </source>
</evidence>
<dbReference type="PANTHER" id="PTHR20858">
    <property type="entry name" value="PHOSPHOMETHYLPYRIMIDINE KINASE"/>
    <property type="match status" value="1"/>
</dbReference>
<keyword evidence="5" id="KW-0784">Thiamine biosynthesis</keyword>
<evidence type="ECO:0000256" key="4">
    <source>
        <dbReference type="ARBA" id="ARBA00004769"/>
    </source>
</evidence>
<comment type="catalytic activity">
    <reaction evidence="2">
        <text>4-amino-2-methyl-5-(phosphooxymethyl)pyrimidine + ATP = 4-amino-2-methyl-5-(diphosphooxymethyl)pyrimidine + ADP</text>
        <dbReference type="Rhea" id="RHEA:19893"/>
        <dbReference type="ChEBI" id="CHEBI:30616"/>
        <dbReference type="ChEBI" id="CHEBI:57841"/>
        <dbReference type="ChEBI" id="CHEBI:58354"/>
        <dbReference type="ChEBI" id="CHEBI:456216"/>
        <dbReference type="EC" id="2.7.4.7"/>
    </reaction>
</comment>
<keyword evidence="7" id="KW-0808">Transferase</keyword>
<dbReference type="InterPro" id="IPR004399">
    <property type="entry name" value="HMP/HMP-P_kinase_dom"/>
</dbReference>
<protein>
    <submittedName>
        <fullName evidence="7">Bifunctional hydroxymethylpyrimidine kinase/phosphomethylpyrimidine kinase</fullName>
        <ecNumber evidence="7">2.7.1.49</ecNumber>
        <ecNumber evidence="7">2.7.4.7</ecNumber>
    </submittedName>
</protein>
<name>A0ABW6NCM2_9NOCA</name>
<comment type="catalytic activity">
    <reaction evidence="1">
        <text>4-amino-5-hydroxymethyl-2-methylpyrimidine + ATP = 4-amino-2-methyl-5-(phosphooxymethyl)pyrimidine + ADP + H(+)</text>
        <dbReference type="Rhea" id="RHEA:23096"/>
        <dbReference type="ChEBI" id="CHEBI:15378"/>
        <dbReference type="ChEBI" id="CHEBI:16892"/>
        <dbReference type="ChEBI" id="CHEBI:30616"/>
        <dbReference type="ChEBI" id="CHEBI:58354"/>
        <dbReference type="ChEBI" id="CHEBI:456216"/>
        <dbReference type="EC" id="2.7.1.49"/>
    </reaction>
</comment>
<evidence type="ECO:0000256" key="2">
    <source>
        <dbReference type="ARBA" id="ARBA00000565"/>
    </source>
</evidence>
<dbReference type="RefSeq" id="WP_387249611.1">
    <property type="nucleotide sequence ID" value="NZ_JBIALX010000002.1"/>
</dbReference>
<keyword evidence="8" id="KW-1185">Reference proteome</keyword>
<dbReference type="EMBL" id="JBIALX010000002">
    <property type="protein sequence ID" value="MFF0452885.1"/>
    <property type="molecule type" value="Genomic_DNA"/>
</dbReference>
<dbReference type="SUPFAM" id="SSF53613">
    <property type="entry name" value="Ribokinase-like"/>
    <property type="match status" value="1"/>
</dbReference>
<feature type="domain" description="Pyridoxamine kinase/Phosphomethylpyrimidine kinase" evidence="6">
    <location>
        <begin position="7"/>
        <end position="245"/>
    </location>
</feature>
<evidence type="ECO:0000256" key="5">
    <source>
        <dbReference type="ARBA" id="ARBA00022977"/>
    </source>
</evidence>
<comment type="caution">
    <text evidence="7">The sequence shown here is derived from an EMBL/GenBank/DDBJ whole genome shotgun (WGS) entry which is preliminary data.</text>
</comment>
<evidence type="ECO:0000313" key="8">
    <source>
        <dbReference type="Proteomes" id="UP001601521"/>
    </source>
</evidence>
<evidence type="ECO:0000256" key="3">
    <source>
        <dbReference type="ARBA" id="ARBA00003848"/>
    </source>
</evidence>
<dbReference type="Proteomes" id="UP001601521">
    <property type="component" value="Unassembled WGS sequence"/>
</dbReference>
<reference evidence="7 8" key="1">
    <citation type="submission" date="2024-10" db="EMBL/GenBank/DDBJ databases">
        <title>The Natural Products Discovery Center: Release of the First 8490 Sequenced Strains for Exploring Actinobacteria Biosynthetic Diversity.</title>
        <authorList>
            <person name="Kalkreuter E."/>
            <person name="Kautsar S.A."/>
            <person name="Yang D."/>
            <person name="Bader C.D."/>
            <person name="Teijaro C.N."/>
            <person name="Fluegel L."/>
            <person name="Davis C.M."/>
            <person name="Simpson J.R."/>
            <person name="Lauterbach L."/>
            <person name="Steele A.D."/>
            <person name="Gui C."/>
            <person name="Meng S."/>
            <person name="Li G."/>
            <person name="Viehrig K."/>
            <person name="Ye F."/>
            <person name="Su P."/>
            <person name="Kiefer A.F."/>
            <person name="Nichols A."/>
            <person name="Cepeda A.J."/>
            <person name="Yan W."/>
            <person name="Fan B."/>
            <person name="Jiang Y."/>
            <person name="Adhikari A."/>
            <person name="Zheng C.-J."/>
            <person name="Schuster L."/>
            <person name="Cowan T.M."/>
            <person name="Smanski M.J."/>
            <person name="Chevrette M.G."/>
            <person name="De Carvalho L.P.S."/>
            <person name="Shen B."/>
        </authorList>
    </citation>
    <scope>NUCLEOTIDE SEQUENCE [LARGE SCALE GENOMIC DNA]</scope>
    <source>
        <strain evidence="7 8">NPDC004550</strain>
    </source>
</reference>
<dbReference type="EC" id="2.7.1.49" evidence="7"/>
<dbReference type="Pfam" id="PF08543">
    <property type="entry name" value="Phos_pyr_kin"/>
    <property type="match status" value="1"/>
</dbReference>
<dbReference type="InterPro" id="IPR013749">
    <property type="entry name" value="PM/HMP-P_kinase-1"/>
</dbReference>